<evidence type="ECO:0000313" key="1">
    <source>
        <dbReference type="EMBL" id="BBY66709.1"/>
    </source>
</evidence>
<reference evidence="1 2" key="1">
    <citation type="journal article" date="2019" name="Emerg. Microbes Infect.">
        <title>Comprehensive subspecies identification of 175 nontuberculous mycobacteria species based on 7547 genomic profiles.</title>
        <authorList>
            <person name="Matsumoto Y."/>
            <person name="Kinjo T."/>
            <person name="Motooka D."/>
            <person name="Nabeya D."/>
            <person name="Jung N."/>
            <person name="Uechi K."/>
            <person name="Horii T."/>
            <person name="Iida T."/>
            <person name="Fujita J."/>
            <person name="Nakamura S."/>
        </authorList>
    </citation>
    <scope>NUCLEOTIDE SEQUENCE [LARGE SCALE GENOMIC DNA]</scope>
    <source>
        <strain evidence="1 2">JCM 30396</strain>
    </source>
</reference>
<evidence type="ECO:0000313" key="2">
    <source>
        <dbReference type="Proteomes" id="UP000467148"/>
    </source>
</evidence>
<proteinExistence type="predicted"/>
<dbReference type="Proteomes" id="UP000467148">
    <property type="component" value="Chromosome"/>
</dbReference>
<protein>
    <submittedName>
        <fullName evidence="1">Uncharacterized protein</fullName>
    </submittedName>
</protein>
<dbReference type="AlphaFoldDB" id="A0A7I7TE40"/>
<gene>
    <name evidence="1" type="ORF">MHEL_49520</name>
</gene>
<sequence length="100" mass="11049">MWLVVSLFPHVASRRLGLKCLVFACSVIDSLGPVRIPGAALTREEWTAPPPPHRHLFPVSGITVTSNRRRPTMIEAAIPDLKQETDPPWRLCSVTPIVAC</sequence>
<organism evidence="1 2">
    <name type="scientific">Mycolicibacterium helvum</name>
    <dbReference type="NCBI Taxonomy" id="1534349"/>
    <lineage>
        <taxon>Bacteria</taxon>
        <taxon>Bacillati</taxon>
        <taxon>Actinomycetota</taxon>
        <taxon>Actinomycetes</taxon>
        <taxon>Mycobacteriales</taxon>
        <taxon>Mycobacteriaceae</taxon>
        <taxon>Mycolicibacterium</taxon>
    </lineage>
</organism>
<keyword evidence="2" id="KW-1185">Reference proteome</keyword>
<name>A0A7I7TE40_9MYCO</name>
<dbReference type="EMBL" id="AP022596">
    <property type="protein sequence ID" value="BBY66709.1"/>
    <property type="molecule type" value="Genomic_DNA"/>
</dbReference>
<accession>A0A7I7TE40</accession>
<dbReference type="KEGG" id="mhev:MHEL_49520"/>